<dbReference type="InterPro" id="IPR040619">
    <property type="entry name" value="Cas9_alpha-helical_lobe"/>
</dbReference>
<evidence type="ECO:0000256" key="13">
    <source>
        <dbReference type="SAM" id="MobiDB-lite"/>
    </source>
</evidence>
<dbReference type="InterPro" id="IPR041383">
    <property type="entry name" value="RuvC_III"/>
</dbReference>
<feature type="active site" description="Proton acceptor for HNH nuclease domain" evidence="12">
    <location>
        <position position="650"/>
    </location>
</feature>
<comment type="domain">
    <text evidence="12">Has 2 endonuclease domains. The discontinuous RuvC-like domain cleaves the target DNA noncomplementary to crRNA while the HNH nuclease domain cleaves the target DNA complementary to crRNA.</text>
</comment>
<feature type="region of interest" description="Disordered" evidence="13">
    <location>
        <begin position="566"/>
        <end position="600"/>
    </location>
</feature>
<dbReference type="HAMAP" id="MF_01480">
    <property type="entry name" value="Cas9"/>
    <property type="match status" value="1"/>
</dbReference>
<comment type="similarity">
    <text evidence="12">Belongs to the CRISPR-associated Cas9 family.</text>
</comment>
<keyword evidence="8 12" id="KW-0051">Antiviral defense</keyword>
<organism evidence="15 16">
    <name type="scientific">Sphingobium xenophagum</name>
    <dbReference type="NCBI Taxonomy" id="121428"/>
    <lineage>
        <taxon>Bacteria</taxon>
        <taxon>Pseudomonadati</taxon>
        <taxon>Pseudomonadota</taxon>
        <taxon>Alphaproteobacteria</taxon>
        <taxon>Sphingomonadales</taxon>
        <taxon>Sphingomonadaceae</taxon>
        <taxon>Sphingobium</taxon>
    </lineage>
</organism>
<keyword evidence="6 12" id="KW-0460">Magnesium</keyword>
<keyword evidence="7 12" id="KW-0694">RNA-binding</keyword>
<dbReference type="RefSeq" id="WP_310227420.1">
    <property type="nucleotide sequence ID" value="NZ_JAVDWV010000022.1"/>
</dbReference>
<dbReference type="NCBIfam" id="TIGR01865">
    <property type="entry name" value="cas_Csn1"/>
    <property type="match status" value="1"/>
</dbReference>
<evidence type="ECO:0000256" key="8">
    <source>
        <dbReference type="ARBA" id="ARBA00023118"/>
    </source>
</evidence>
<feature type="binding site" evidence="12">
    <location>
        <position position="4"/>
    </location>
    <ligand>
        <name>Mg(2+)</name>
        <dbReference type="ChEBI" id="CHEBI:18420"/>
        <label>1</label>
    </ligand>
</feature>
<evidence type="ECO:0000256" key="7">
    <source>
        <dbReference type="ARBA" id="ARBA00022884"/>
    </source>
</evidence>
<keyword evidence="4 12" id="KW-0255">Endonuclease</keyword>
<dbReference type="Gene3D" id="3.30.420.10">
    <property type="entry name" value="Ribonuclease H-like superfamily/Ribonuclease H"/>
    <property type="match status" value="3"/>
</dbReference>
<dbReference type="GO" id="GO:0004519">
    <property type="term" value="F:endonuclease activity"/>
    <property type="evidence" value="ECO:0007669"/>
    <property type="project" value="UniProtKB-KW"/>
</dbReference>
<dbReference type="Proteomes" id="UP001267638">
    <property type="component" value="Unassembled WGS sequence"/>
</dbReference>
<evidence type="ECO:0000256" key="6">
    <source>
        <dbReference type="ARBA" id="ARBA00022842"/>
    </source>
</evidence>
<name>A0ABU1X755_SPHXE</name>
<evidence type="ECO:0000256" key="11">
    <source>
        <dbReference type="ARBA" id="ARBA00046380"/>
    </source>
</evidence>
<comment type="subunit">
    <text evidence="11 12">Monomer. Binds crRNA and tracrRNA.</text>
</comment>
<feature type="region of interest" description="Disordered" evidence="13">
    <location>
        <begin position="1122"/>
        <end position="1142"/>
    </location>
</feature>
<dbReference type="GO" id="GO:0016787">
    <property type="term" value="F:hydrolase activity"/>
    <property type="evidence" value="ECO:0007669"/>
    <property type="project" value="UniProtKB-KW"/>
</dbReference>
<feature type="binding site" evidence="12">
    <location>
        <position position="553"/>
    </location>
    <ligand>
        <name>Mg(2+)</name>
        <dbReference type="ChEBI" id="CHEBI:18420"/>
        <label>1</label>
    </ligand>
</feature>
<dbReference type="InterPro" id="IPR033114">
    <property type="entry name" value="HNH_CAS9"/>
</dbReference>
<feature type="binding site" evidence="12">
    <location>
        <position position="4"/>
    </location>
    <ligand>
        <name>Mg(2+)</name>
        <dbReference type="ChEBI" id="CHEBI:18420"/>
        <label>2</label>
    </ligand>
</feature>
<dbReference type="Pfam" id="PF18470">
    <property type="entry name" value="Cas9_a"/>
    <property type="match status" value="1"/>
</dbReference>
<dbReference type="Pfam" id="PF18541">
    <property type="entry name" value="RuvC_III"/>
    <property type="match status" value="1"/>
</dbReference>
<evidence type="ECO:0000256" key="9">
    <source>
        <dbReference type="ARBA" id="ARBA00023125"/>
    </source>
</evidence>
<keyword evidence="16" id="KW-1185">Reference proteome</keyword>
<feature type="binding site" evidence="12">
    <location>
        <position position="557"/>
    </location>
    <ligand>
        <name>Mg(2+)</name>
        <dbReference type="ChEBI" id="CHEBI:18420"/>
        <label>2</label>
    </ligand>
</feature>
<evidence type="ECO:0000256" key="5">
    <source>
        <dbReference type="ARBA" id="ARBA00022801"/>
    </source>
</evidence>
<dbReference type="InterPro" id="IPR028629">
    <property type="entry name" value="Cas9"/>
</dbReference>
<feature type="binding site" evidence="12">
    <location>
        <position position="557"/>
    </location>
    <ligand>
        <name>Mg(2+)</name>
        <dbReference type="ChEBI" id="CHEBI:18420"/>
        <label>1</label>
    </ligand>
</feature>
<keyword evidence="5 12" id="KW-0378">Hydrolase</keyword>
<feature type="binding site" evidence="12">
    <location>
        <position position="805"/>
    </location>
    <ligand>
        <name>Mg(2+)</name>
        <dbReference type="ChEBI" id="CHEBI:18420"/>
        <label>2</label>
    </ligand>
</feature>
<feature type="region of interest" description="Disordered" evidence="13">
    <location>
        <begin position="1077"/>
        <end position="1101"/>
    </location>
</feature>
<evidence type="ECO:0000256" key="2">
    <source>
        <dbReference type="ARBA" id="ARBA00022722"/>
    </source>
</evidence>
<evidence type="ECO:0000256" key="3">
    <source>
        <dbReference type="ARBA" id="ARBA00022723"/>
    </source>
</evidence>
<comment type="caution">
    <text evidence="15">The sequence shown here is derived from an EMBL/GenBank/DDBJ whole genome shotgun (WGS) entry which is preliminary data.</text>
</comment>
<dbReference type="InterPro" id="IPR036397">
    <property type="entry name" value="RNaseH_sf"/>
</dbReference>
<evidence type="ECO:0000256" key="4">
    <source>
        <dbReference type="ARBA" id="ARBA00022759"/>
    </source>
</evidence>
<feature type="domain" description="HNH Cas9-type" evidence="14">
    <location>
        <begin position="561"/>
        <end position="735"/>
    </location>
</feature>
<dbReference type="Pfam" id="PF13395">
    <property type="entry name" value="HNH_4"/>
    <property type="match status" value="1"/>
</dbReference>
<accession>A0ABU1X755</accession>
<feature type="active site" description="For RuvC-like nuclease domain" evidence="12">
    <location>
        <position position="4"/>
    </location>
</feature>
<feature type="compositionally biased region" description="Basic and acidic residues" evidence="13">
    <location>
        <begin position="566"/>
        <end position="593"/>
    </location>
</feature>
<evidence type="ECO:0000313" key="16">
    <source>
        <dbReference type="Proteomes" id="UP001267638"/>
    </source>
</evidence>
<evidence type="ECO:0000256" key="10">
    <source>
        <dbReference type="ARBA" id="ARBA00023211"/>
    </source>
</evidence>
<reference evidence="15 16" key="1">
    <citation type="submission" date="2023-07" db="EMBL/GenBank/DDBJ databases">
        <title>Sorghum-associated microbial communities from plants grown in Nebraska, USA.</title>
        <authorList>
            <person name="Schachtman D."/>
        </authorList>
    </citation>
    <scope>NUCLEOTIDE SEQUENCE [LARGE SCALE GENOMIC DNA]</scope>
    <source>
        <strain evidence="15 16">4256</strain>
    </source>
</reference>
<comment type="cofactor">
    <cofactor evidence="1 12">
        <name>Mg(2+)</name>
        <dbReference type="ChEBI" id="CHEBI:18420"/>
    </cofactor>
</comment>
<evidence type="ECO:0000256" key="12">
    <source>
        <dbReference type="HAMAP-Rule" id="MF_01480"/>
    </source>
</evidence>
<keyword evidence="3 12" id="KW-0479">Metal-binding</keyword>
<dbReference type="PROSITE" id="PS51749">
    <property type="entry name" value="HNH_CAS9"/>
    <property type="match status" value="1"/>
</dbReference>
<proteinExistence type="inferred from homology"/>
<feature type="compositionally biased region" description="Basic residues" evidence="13">
    <location>
        <begin position="1131"/>
        <end position="1142"/>
    </location>
</feature>
<sequence length="1142" mass="128825">MGADLGANSLGWAAIELDPLDDGKPKGILAAGSRIFSDGRDPKSGASLAVDRRDARAMRRRRDRFQQRQRALLKYLVADGLFPEGEAERKALAALDPYALRARALDEALSLHELGRALFHLNQRRGFKSNRKADRKADDDPGKIADGIENLKTKIREAEAEAGAEPESWTFGKWLHERRAHAPDQNCIPRVRTRLGPQGEDAKDGYDFYPSRLLLEQEFTAIWEAQAPHHPDVLTDDVYNRLFEIVFHQRSLKAPRIGKCTLIPGDERLPKAHPLFQRRRLLEELNALMIVRTGEVAQRLTHEERNHLLLLPPNSKGQITFDNMRKALKTDALFNKESENRSFILGDEIVAQMASKKRFHTLWHHLSVDQQCDIINKLRSIQSESDDTAFCEWLDRNYDLTPEQIRTIANTSLPEGFGRFGRAATERLIEALTNGITPEGRKPEAPSIAAGRVIVYSEAIVKAGFAHHSDLPSGAELEWKGEKPPKPWQVPLPYYGVALERHIMPGTAELSDSEEMRVGRLTNPTVHIGLNQLRRVCNILIRKYGPPAEIAIELARELKLTYEQKREEQKKNNKNRLDAEQRSQKLLGQDRDGNQIGQPIARDTGANRVLLKLWEELNLDNCLDRCCPYSGERITIEMLFSANGLVEVDHILPFSATLDDSNANKTVCLRSANQVKRKRSPYDARDDLRNRFGTKADWEAIAARAAHMPKNKRWRFEPDAMEKFENESGFLARHLKDTQYLSRLSLEYLGTLYPEKGEGTGHIWVSPGRLTEMVRRKLGLNDLLPDHNFGGGADQAKNRLDHRHHAIDAVVVAIVDRRMLTAMATASGQEGAEGRERIKIDPPWTGFRDDLRTAVNAITVSHRTDHGTASKAGLPKGKDATAGRLHNDTAYGFTGETDAKGNSIVVRRVPLSSFKKLADLDRIRDPELRVALYQHLDGLEGKAFEKAISEFGSREWHPYGGVRRVRVTEPLSVIPIRDRNGHIYKGYKGDSNYRYDVWELPGGKWVTSWNDIDGTALSSVVSTFDAHQSDVQPKPHPAARKVLSLHQNDLVAIERDGEERKLMRVVKFGQNGQITLAEPQQAGDLKRRDAASNDDDPFKYFSPTCGGLKKAKARQVRIDELGRVLDPGFPPRKKQRKTRKPS</sequence>
<keyword evidence="10" id="KW-0464">Manganese</keyword>
<gene>
    <name evidence="12" type="primary">cas9</name>
    <name evidence="15" type="ORF">J2W40_003733</name>
</gene>
<protein>
    <recommendedName>
        <fullName evidence="12">CRISPR-associated endonuclease Cas9</fullName>
        <ecNumber evidence="12">3.1.-.-</ecNumber>
    </recommendedName>
</protein>
<keyword evidence="9 12" id="KW-0238">DNA-binding</keyword>
<dbReference type="EMBL" id="JAVDWV010000022">
    <property type="protein sequence ID" value="MDR7156887.1"/>
    <property type="molecule type" value="Genomic_DNA"/>
</dbReference>
<evidence type="ECO:0000259" key="14">
    <source>
        <dbReference type="PROSITE" id="PS51749"/>
    </source>
</evidence>
<dbReference type="InterPro" id="IPR003615">
    <property type="entry name" value="HNH_nuc"/>
</dbReference>
<evidence type="ECO:0000256" key="1">
    <source>
        <dbReference type="ARBA" id="ARBA00001946"/>
    </source>
</evidence>
<keyword evidence="2 12" id="KW-0540">Nuclease</keyword>
<evidence type="ECO:0000313" key="15">
    <source>
        <dbReference type="EMBL" id="MDR7156887.1"/>
    </source>
</evidence>
<dbReference type="EC" id="3.1.-.-" evidence="12"/>
<comment type="function">
    <text evidence="12">CRISPR (clustered regularly interspaced short palindromic repeat) is an adaptive immune system that provides protection against mobile genetic elements (viruses, transposable elements and conjugative plasmids). CRISPR clusters contain spacers, sequences complementary to antecedent mobile elements, and target invading nucleic acids. CRISPR clusters are transcribed and processed into CRISPR RNA (crRNA). In type II CRISPR systems correct processing of pre-crRNA requires a trans-encoded small RNA (tracrRNA), endogenous ribonuclease 3 (rnc) and this protein. The tracrRNA serves as a guide for ribonuclease 3-aided processing of pre-crRNA. Subsequently Cas9/crRNA/tracrRNA endonucleolytically cleaves linear or circular dsDNA target complementary to the spacer; Cas9 is inactive in the absence of the 2 guide RNAs (gRNA). Cas9 recognizes the protospacer adjacent motif (PAM) in the CRISPR repeat sequences to help distinguish self versus nonself, as targets within the bacterial CRISPR locus do not have PAMs. PAM recognition is also required for catalytic activity.</text>
</comment>